<dbReference type="Pfam" id="PF01553">
    <property type="entry name" value="Acyltransferase"/>
    <property type="match status" value="1"/>
</dbReference>
<feature type="domain" description="Phospholipid/glycerol acyltransferase" evidence="3">
    <location>
        <begin position="46"/>
        <end position="156"/>
    </location>
</feature>
<keyword evidence="2 4" id="KW-0012">Acyltransferase</keyword>
<dbReference type="PANTHER" id="PTHR10434">
    <property type="entry name" value="1-ACYL-SN-GLYCEROL-3-PHOSPHATE ACYLTRANSFERASE"/>
    <property type="match status" value="1"/>
</dbReference>
<dbReference type="PANTHER" id="PTHR10434:SF11">
    <property type="entry name" value="1-ACYL-SN-GLYCEROL-3-PHOSPHATE ACYLTRANSFERASE"/>
    <property type="match status" value="1"/>
</dbReference>
<dbReference type="Proteomes" id="UP000294257">
    <property type="component" value="Unassembled WGS sequence"/>
</dbReference>
<evidence type="ECO:0000313" key="4">
    <source>
        <dbReference type="EMBL" id="RZS43831.1"/>
    </source>
</evidence>
<protein>
    <submittedName>
        <fullName evidence="4">1-acyl-sn-glycerol-3-phosphate acyltransferase</fullName>
    </submittedName>
</protein>
<keyword evidence="5" id="KW-1185">Reference proteome</keyword>
<dbReference type="OrthoDB" id="9808424at2"/>
<dbReference type="SMART" id="SM00563">
    <property type="entry name" value="PlsC"/>
    <property type="match status" value="1"/>
</dbReference>
<dbReference type="SUPFAM" id="SSF69593">
    <property type="entry name" value="Glycerol-3-phosphate (1)-acyltransferase"/>
    <property type="match status" value="1"/>
</dbReference>
<keyword evidence="1 4" id="KW-0808">Transferase</keyword>
<dbReference type="EMBL" id="SGWQ01000002">
    <property type="protein sequence ID" value="RZS43831.1"/>
    <property type="molecule type" value="Genomic_DNA"/>
</dbReference>
<accession>A0A4Q7L5K7</accession>
<sequence length="217" mass="23474">MSTALLPEGARPGLHRVARWLATWLYRPAYRIRVRGKENVPKTGPVVLVANHSSLIEPQLVFGATGRNSVFWVKNELYRGVLGTMLVAIGQLPLRRGEPDRVALLTAVRILKAGGMIGVFPEGGRGSGDVETAQQGAAWLVRSTGAVVLPVACRGTRRPEGSGRRFRPAVDVLIGRPHTVKVARGRAGLAEGTEDIRVLLADLVAELDEQRKRNGRG</sequence>
<dbReference type="GO" id="GO:0003841">
    <property type="term" value="F:1-acylglycerol-3-phosphate O-acyltransferase activity"/>
    <property type="evidence" value="ECO:0007669"/>
    <property type="project" value="TreeGrafter"/>
</dbReference>
<evidence type="ECO:0000256" key="1">
    <source>
        <dbReference type="ARBA" id="ARBA00022679"/>
    </source>
</evidence>
<dbReference type="GO" id="GO:0006654">
    <property type="term" value="P:phosphatidic acid biosynthetic process"/>
    <property type="evidence" value="ECO:0007669"/>
    <property type="project" value="TreeGrafter"/>
</dbReference>
<name>A0A4Q7L5K7_9PSEU</name>
<organism evidence="4 5">
    <name type="scientific">Herbihabitans rhizosphaerae</name>
    <dbReference type="NCBI Taxonomy" id="1872711"/>
    <lineage>
        <taxon>Bacteria</taxon>
        <taxon>Bacillati</taxon>
        <taxon>Actinomycetota</taxon>
        <taxon>Actinomycetes</taxon>
        <taxon>Pseudonocardiales</taxon>
        <taxon>Pseudonocardiaceae</taxon>
        <taxon>Herbihabitans</taxon>
    </lineage>
</organism>
<dbReference type="AlphaFoldDB" id="A0A4Q7L5K7"/>
<dbReference type="CDD" id="cd07989">
    <property type="entry name" value="LPLAT_AGPAT-like"/>
    <property type="match status" value="1"/>
</dbReference>
<evidence type="ECO:0000313" key="5">
    <source>
        <dbReference type="Proteomes" id="UP000294257"/>
    </source>
</evidence>
<proteinExistence type="predicted"/>
<dbReference type="RefSeq" id="WP_130343609.1">
    <property type="nucleotide sequence ID" value="NZ_SGWQ01000002.1"/>
</dbReference>
<evidence type="ECO:0000256" key="2">
    <source>
        <dbReference type="ARBA" id="ARBA00023315"/>
    </source>
</evidence>
<gene>
    <name evidence="4" type="ORF">EV193_102812</name>
</gene>
<comment type="caution">
    <text evidence="4">The sequence shown here is derived from an EMBL/GenBank/DDBJ whole genome shotgun (WGS) entry which is preliminary data.</text>
</comment>
<reference evidence="4 5" key="1">
    <citation type="submission" date="2019-02" db="EMBL/GenBank/DDBJ databases">
        <title>Genomic Encyclopedia of Type Strains, Phase IV (KMG-IV): sequencing the most valuable type-strain genomes for metagenomic binning, comparative biology and taxonomic classification.</title>
        <authorList>
            <person name="Goeker M."/>
        </authorList>
    </citation>
    <scope>NUCLEOTIDE SEQUENCE [LARGE SCALE GENOMIC DNA]</scope>
    <source>
        <strain evidence="4 5">DSM 101727</strain>
    </source>
</reference>
<evidence type="ECO:0000259" key="3">
    <source>
        <dbReference type="SMART" id="SM00563"/>
    </source>
</evidence>
<dbReference type="InterPro" id="IPR002123">
    <property type="entry name" value="Plipid/glycerol_acylTrfase"/>
</dbReference>